<evidence type="ECO:0000256" key="1">
    <source>
        <dbReference type="ARBA" id="ARBA00004651"/>
    </source>
</evidence>
<keyword evidence="3 6" id="KW-0812">Transmembrane</keyword>
<keyword evidence="9" id="KW-1185">Reference proteome</keyword>
<evidence type="ECO:0000256" key="3">
    <source>
        <dbReference type="ARBA" id="ARBA00022692"/>
    </source>
</evidence>
<dbReference type="RefSeq" id="WP_130416607.1">
    <property type="nucleotide sequence ID" value="NZ_SGWX01000001.1"/>
</dbReference>
<evidence type="ECO:0000259" key="7">
    <source>
        <dbReference type="Pfam" id="PF12823"/>
    </source>
</evidence>
<dbReference type="AlphaFoldDB" id="A0A4Q7MAF8"/>
<protein>
    <submittedName>
        <fullName evidence="8">Integral membrane protein</fullName>
    </submittedName>
</protein>
<dbReference type="PANTHER" id="PTHR40077:SF2">
    <property type="entry name" value="MEMBRANE PROTEIN"/>
    <property type="match status" value="1"/>
</dbReference>
<dbReference type="OrthoDB" id="9342687at2"/>
<dbReference type="PANTHER" id="PTHR40077">
    <property type="entry name" value="MEMBRANE PROTEIN-RELATED"/>
    <property type="match status" value="1"/>
</dbReference>
<evidence type="ECO:0000313" key="8">
    <source>
        <dbReference type="EMBL" id="RZS63219.1"/>
    </source>
</evidence>
<dbReference type="Proteomes" id="UP000293852">
    <property type="component" value="Unassembled WGS sequence"/>
</dbReference>
<dbReference type="Pfam" id="PF12823">
    <property type="entry name" value="DUF3817"/>
    <property type="match status" value="1"/>
</dbReference>
<dbReference type="InterPro" id="IPR023845">
    <property type="entry name" value="DUF3817_TM"/>
</dbReference>
<evidence type="ECO:0000256" key="4">
    <source>
        <dbReference type="ARBA" id="ARBA00022989"/>
    </source>
</evidence>
<evidence type="ECO:0000313" key="9">
    <source>
        <dbReference type="Proteomes" id="UP000293852"/>
    </source>
</evidence>
<gene>
    <name evidence="8" type="ORF">EV386_3581</name>
</gene>
<sequence length="134" mass="14812">MTEVSTAQAATAIRKARGALSRYRFMAILTGVMLLLLTAWCVVKYVFGDWWGLDVDAVVDATWIVAPVHGWVYVVYLATVLHAWSTMRWGWGRLATMVLAGVVPVMSFVVERRVHADGQDKLDALAQRYAVAGA</sequence>
<feature type="transmembrane region" description="Helical" evidence="6">
    <location>
        <begin position="63"/>
        <end position="84"/>
    </location>
</feature>
<feature type="domain" description="DUF3817" evidence="7">
    <location>
        <begin position="20"/>
        <end position="115"/>
    </location>
</feature>
<dbReference type="EMBL" id="SGWX01000001">
    <property type="protein sequence ID" value="RZS63219.1"/>
    <property type="molecule type" value="Genomic_DNA"/>
</dbReference>
<comment type="subcellular location">
    <subcellularLocation>
        <location evidence="1">Cell membrane</location>
        <topology evidence="1">Multi-pass membrane protein</topology>
    </subcellularLocation>
</comment>
<evidence type="ECO:0000256" key="2">
    <source>
        <dbReference type="ARBA" id="ARBA00022475"/>
    </source>
</evidence>
<reference evidence="8 9" key="1">
    <citation type="submission" date="2019-02" db="EMBL/GenBank/DDBJ databases">
        <title>Sequencing the genomes of 1000 actinobacteria strains.</title>
        <authorList>
            <person name="Klenk H.-P."/>
        </authorList>
    </citation>
    <scope>NUCLEOTIDE SEQUENCE [LARGE SCALE GENOMIC DNA]</scope>
    <source>
        <strain evidence="8 9">DSM 16932</strain>
    </source>
</reference>
<keyword evidence="2" id="KW-1003">Cell membrane</keyword>
<organism evidence="8 9">
    <name type="scientific">Xylanimonas ulmi</name>
    <dbReference type="NCBI Taxonomy" id="228973"/>
    <lineage>
        <taxon>Bacteria</taxon>
        <taxon>Bacillati</taxon>
        <taxon>Actinomycetota</taxon>
        <taxon>Actinomycetes</taxon>
        <taxon>Micrococcales</taxon>
        <taxon>Promicromonosporaceae</taxon>
        <taxon>Xylanimonas</taxon>
    </lineage>
</organism>
<proteinExistence type="predicted"/>
<name>A0A4Q7MAF8_9MICO</name>
<dbReference type="NCBIfam" id="TIGR03954">
    <property type="entry name" value="integ_memb_HG"/>
    <property type="match status" value="1"/>
</dbReference>
<feature type="transmembrane region" description="Helical" evidence="6">
    <location>
        <begin position="91"/>
        <end position="110"/>
    </location>
</feature>
<keyword evidence="5 6" id="KW-0472">Membrane</keyword>
<evidence type="ECO:0000256" key="6">
    <source>
        <dbReference type="SAM" id="Phobius"/>
    </source>
</evidence>
<feature type="transmembrane region" description="Helical" evidence="6">
    <location>
        <begin position="23"/>
        <end position="43"/>
    </location>
</feature>
<dbReference type="GO" id="GO:0005886">
    <property type="term" value="C:plasma membrane"/>
    <property type="evidence" value="ECO:0007669"/>
    <property type="project" value="UniProtKB-SubCell"/>
</dbReference>
<evidence type="ECO:0000256" key="5">
    <source>
        <dbReference type="ARBA" id="ARBA00023136"/>
    </source>
</evidence>
<accession>A0A4Q7MAF8</accession>
<comment type="caution">
    <text evidence="8">The sequence shown here is derived from an EMBL/GenBank/DDBJ whole genome shotgun (WGS) entry which is preliminary data.</text>
</comment>
<keyword evidence="4 6" id="KW-1133">Transmembrane helix</keyword>